<dbReference type="InterPro" id="IPR023271">
    <property type="entry name" value="Aquaporin-like"/>
</dbReference>
<evidence type="ECO:0000256" key="2">
    <source>
        <dbReference type="ARBA" id="ARBA00022448"/>
    </source>
</evidence>
<keyword evidence="5" id="KW-0472">Membrane</keyword>
<organism evidence="6 7">
    <name type="scientific">Kingdonia uniflora</name>
    <dbReference type="NCBI Taxonomy" id="39325"/>
    <lineage>
        <taxon>Eukaryota</taxon>
        <taxon>Viridiplantae</taxon>
        <taxon>Streptophyta</taxon>
        <taxon>Embryophyta</taxon>
        <taxon>Tracheophyta</taxon>
        <taxon>Spermatophyta</taxon>
        <taxon>Magnoliopsida</taxon>
        <taxon>Ranunculales</taxon>
        <taxon>Circaeasteraceae</taxon>
        <taxon>Kingdonia</taxon>
    </lineage>
</organism>
<evidence type="ECO:0000313" key="6">
    <source>
        <dbReference type="EMBL" id="KAF6155120.1"/>
    </source>
</evidence>
<protein>
    <submittedName>
        <fullName evidence="6">Uncharacterized protein</fullName>
    </submittedName>
</protein>
<dbReference type="Gene3D" id="1.20.1080.10">
    <property type="entry name" value="Glycerol uptake facilitator protein"/>
    <property type="match status" value="1"/>
</dbReference>
<keyword evidence="7" id="KW-1185">Reference proteome</keyword>
<proteinExistence type="predicted"/>
<evidence type="ECO:0000256" key="3">
    <source>
        <dbReference type="ARBA" id="ARBA00022692"/>
    </source>
</evidence>
<dbReference type="PANTHER" id="PTHR45724:SF13">
    <property type="entry name" value="AQUAPORIN NIP1-1-RELATED"/>
    <property type="match status" value="1"/>
</dbReference>
<comment type="subcellular location">
    <subcellularLocation>
        <location evidence="1">Membrane</location>
        <topology evidence="1">Multi-pass membrane protein</topology>
    </subcellularLocation>
</comment>
<evidence type="ECO:0000256" key="5">
    <source>
        <dbReference type="ARBA" id="ARBA00023136"/>
    </source>
</evidence>
<accession>A0A7J7MK07</accession>
<name>A0A7J7MK07_9MAGN</name>
<dbReference type="SUPFAM" id="SSF81338">
    <property type="entry name" value="Aquaporin-like"/>
    <property type="match status" value="1"/>
</dbReference>
<gene>
    <name evidence="6" type="ORF">GIB67_011851</name>
</gene>
<evidence type="ECO:0000313" key="7">
    <source>
        <dbReference type="Proteomes" id="UP000541444"/>
    </source>
</evidence>
<dbReference type="GO" id="GO:0016020">
    <property type="term" value="C:membrane"/>
    <property type="evidence" value="ECO:0007669"/>
    <property type="project" value="UniProtKB-SubCell"/>
</dbReference>
<keyword evidence="2" id="KW-0813">Transport</keyword>
<keyword evidence="4" id="KW-1133">Transmembrane helix</keyword>
<dbReference type="InterPro" id="IPR000425">
    <property type="entry name" value="MIP"/>
</dbReference>
<evidence type="ECO:0000256" key="1">
    <source>
        <dbReference type="ARBA" id="ARBA00004141"/>
    </source>
</evidence>
<dbReference type="EMBL" id="JACGCM010001439">
    <property type="protein sequence ID" value="KAF6155120.1"/>
    <property type="molecule type" value="Genomic_DNA"/>
</dbReference>
<dbReference type="PANTHER" id="PTHR45724">
    <property type="entry name" value="AQUAPORIN NIP2-1"/>
    <property type="match status" value="1"/>
</dbReference>
<evidence type="ECO:0000256" key="4">
    <source>
        <dbReference type="ARBA" id="ARBA00022989"/>
    </source>
</evidence>
<keyword evidence="3" id="KW-0812">Transmembrane</keyword>
<comment type="caution">
    <text evidence="6">The sequence shown here is derived from an EMBL/GenBank/DDBJ whole genome shotgun (WGS) entry which is preliminary data.</text>
</comment>
<reference evidence="6 7" key="1">
    <citation type="journal article" date="2020" name="IScience">
        <title>Genome Sequencing of the Endangered Kingdonia uniflora (Circaeasteraceae, Ranunculales) Reveals Potential Mechanisms of Evolutionary Specialization.</title>
        <authorList>
            <person name="Sun Y."/>
            <person name="Deng T."/>
            <person name="Zhang A."/>
            <person name="Moore M.J."/>
            <person name="Landis J.B."/>
            <person name="Lin N."/>
            <person name="Zhang H."/>
            <person name="Zhang X."/>
            <person name="Huang J."/>
            <person name="Zhang X."/>
            <person name="Sun H."/>
            <person name="Wang H."/>
        </authorList>
    </citation>
    <scope>NUCLEOTIDE SEQUENCE [LARGE SCALE GENOMIC DNA]</scope>
    <source>
        <strain evidence="6">TB1705</strain>
        <tissue evidence="6">Leaf</tissue>
    </source>
</reference>
<dbReference type="AlphaFoldDB" id="A0A7J7MK07"/>
<dbReference type="Pfam" id="PF00230">
    <property type="entry name" value="MIP"/>
    <property type="match status" value="1"/>
</dbReference>
<dbReference type="InterPro" id="IPR034294">
    <property type="entry name" value="Aquaporin_transptr"/>
</dbReference>
<sequence>MSKNGIDFVIVSIVTDDAYDLALDILNKYEKLALIPDKFGVTAMCMLVGKTSVFISGSQNEIWQQFNRGDIFFAGYAAVIVNIRKERVVTLPEIAIIWELVVMVMMYSIDHICGTHFNPAVTIVFTTCCRFPLKQVTTVAQITFGGVMFINHFIIRNRVNKVIKDQKELTYLTREALEAQKLIKEIDAEGSN</sequence>
<dbReference type="Proteomes" id="UP000541444">
    <property type="component" value="Unassembled WGS sequence"/>
</dbReference>
<dbReference type="GO" id="GO:0015267">
    <property type="term" value="F:channel activity"/>
    <property type="evidence" value="ECO:0007669"/>
    <property type="project" value="InterPro"/>
</dbReference>
<dbReference type="OrthoDB" id="3222at2759"/>